<gene>
    <name evidence="1" type="ORF">ATN88_05280</name>
</gene>
<keyword evidence="2" id="KW-1185">Reference proteome</keyword>
<sequence length="60" mass="6832">MTFRRPIPSKFFRTVIMAIVVAFSLNVKNALASLTIATWNMEWLTDKDDIIQASVLTMTI</sequence>
<evidence type="ECO:0000313" key="1">
    <source>
        <dbReference type="EMBL" id="KXF83124.1"/>
    </source>
</evidence>
<name>A0A135ICQ5_9GAMM</name>
<proteinExistence type="predicted"/>
<dbReference type="Proteomes" id="UP000070529">
    <property type="component" value="Unassembled WGS sequence"/>
</dbReference>
<dbReference type="AlphaFoldDB" id="A0A135ICQ5"/>
<organism evidence="1 2">
    <name type="scientific">Enterovibrio coralii</name>
    <dbReference type="NCBI Taxonomy" id="294935"/>
    <lineage>
        <taxon>Bacteria</taxon>
        <taxon>Pseudomonadati</taxon>
        <taxon>Pseudomonadota</taxon>
        <taxon>Gammaproteobacteria</taxon>
        <taxon>Vibrionales</taxon>
        <taxon>Vibrionaceae</taxon>
        <taxon>Enterovibrio</taxon>
    </lineage>
</organism>
<protein>
    <submittedName>
        <fullName evidence="1">Uncharacterized protein</fullName>
    </submittedName>
</protein>
<dbReference type="EMBL" id="LNTY01000006">
    <property type="protein sequence ID" value="KXF83124.1"/>
    <property type="molecule type" value="Genomic_DNA"/>
</dbReference>
<comment type="caution">
    <text evidence="1">The sequence shown here is derived from an EMBL/GenBank/DDBJ whole genome shotgun (WGS) entry which is preliminary data.</text>
</comment>
<dbReference type="RefSeq" id="WP_067410775.1">
    <property type="nucleotide sequence ID" value="NZ_LNTY01000006.1"/>
</dbReference>
<evidence type="ECO:0000313" key="2">
    <source>
        <dbReference type="Proteomes" id="UP000070529"/>
    </source>
</evidence>
<accession>A0A135ICQ5</accession>
<reference evidence="1 2" key="1">
    <citation type="submission" date="2015-11" db="EMBL/GenBank/DDBJ databases">
        <title>Genomic Taxonomy of the Vibrionaceae.</title>
        <authorList>
            <person name="Gomez-Gil B."/>
            <person name="Enciso-Ibarra J."/>
        </authorList>
    </citation>
    <scope>NUCLEOTIDE SEQUENCE [LARGE SCALE GENOMIC DNA]</scope>
    <source>
        <strain evidence="1 2">CAIM 912</strain>
    </source>
</reference>